<dbReference type="RefSeq" id="WP_139208901.1">
    <property type="nucleotide sequence ID" value="NZ_FOEV01000014.1"/>
</dbReference>
<gene>
    <name evidence="1" type="ORF">SAMN05216409_114112</name>
</gene>
<dbReference type="GeneID" id="300269952"/>
<evidence type="ECO:0000313" key="2">
    <source>
        <dbReference type="Proteomes" id="UP000183210"/>
    </source>
</evidence>
<accession>A0A9X8MGB0</accession>
<comment type="caution">
    <text evidence="1">The sequence shown here is derived from an EMBL/GenBank/DDBJ whole genome shotgun (WGS) entry which is preliminary data.</text>
</comment>
<sequence>MVQLTHITSPKNALSMIAMKSYCSYRNPGSYDAGMNFLGVLGEYPNTQPTRGARMTCEWLGSVSQPLRYDVHNHHTPDVLFDFNGSGKHFRNNDPRYFLPYGSKGLIVKKIELEDNYDRESLVQWWVTFEGNIYPYLYKTGLFQNYLLRRALNHLHETNEKLRSRLVKISVLRGM</sequence>
<dbReference type="AlphaFoldDB" id="A0A9X8MGB0"/>
<dbReference type="Proteomes" id="UP000183210">
    <property type="component" value="Unassembled WGS sequence"/>
</dbReference>
<name>A0A9X8MGB0_9PSED</name>
<reference evidence="1 2" key="1">
    <citation type="submission" date="2016-10" db="EMBL/GenBank/DDBJ databases">
        <authorList>
            <person name="Varghese N."/>
            <person name="Submissions S."/>
        </authorList>
    </citation>
    <scope>NUCLEOTIDE SEQUENCE [LARGE SCALE GENOMIC DNA]</scope>
    <source>
        <strain evidence="1 2">LMG 21974</strain>
    </source>
</reference>
<protein>
    <submittedName>
        <fullName evidence="1">Uncharacterized protein</fullName>
    </submittedName>
</protein>
<organism evidence="1 2">
    <name type="scientific">Pseudomonas lutea</name>
    <dbReference type="NCBI Taxonomy" id="243924"/>
    <lineage>
        <taxon>Bacteria</taxon>
        <taxon>Pseudomonadati</taxon>
        <taxon>Pseudomonadota</taxon>
        <taxon>Gammaproteobacteria</taxon>
        <taxon>Pseudomonadales</taxon>
        <taxon>Pseudomonadaceae</taxon>
        <taxon>Pseudomonas</taxon>
    </lineage>
</organism>
<evidence type="ECO:0000313" key="1">
    <source>
        <dbReference type="EMBL" id="SER23232.1"/>
    </source>
</evidence>
<dbReference type="EMBL" id="FOEV01000014">
    <property type="protein sequence ID" value="SER23232.1"/>
    <property type="molecule type" value="Genomic_DNA"/>
</dbReference>
<proteinExistence type="predicted"/>